<name>A0A2M7X4E5_UNCKA</name>
<comment type="caution">
    <text evidence="1">The sequence shown here is derived from an EMBL/GenBank/DDBJ whole genome shotgun (WGS) entry which is preliminary data.</text>
</comment>
<protein>
    <submittedName>
        <fullName evidence="1">Uncharacterized protein</fullName>
    </submittedName>
</protein>
<dbReference type="AlphaFoldDB" id="A0A2M7X4E5"/>
<evidence type="ECO:0000313" key="1">
    <source>
        <dbReference type="EMBL" id="PJA41043.1"/>
    </source>
</evidence>
<reference evidence="2" key="1">
    <citation type="submission" date="2017-09" db="EMBL/GenBank/DDBJ databases">
        <title>Depth-based differentiation of microbial function through sediment-hosted aquifers and enrichment of novel symbionts in the deep terrestrial subsurface.</title>
        <authorList>
            <person name="Probst A.J."/>
            <person name="Ladd B."/>
            <person name="Jarett J.K."/>
            <person name="Geller-Mcgrath D.E."/>
            <person name="Sieber C.M.K."/>
            <person name="Emerson J.B."/>
            <person name="Anantharaman K."/>
            <person name="Thomas B.C."/>
            <person name="Malmstrom R."/>
            <person name="Stieglmeier M."/>
            <person name="Klingl A."/>
            <person name="Woyke T."/>
            <person name="Ryan C.M."/>
            <person name="Banfield J.F."/>
        </authorList>
    </citation>
    <scope>NUCLEOTIDE SEQUENCE [LARGE SCALE GENOMIC DNA]</scope>
</reference>
<gene>
    <name evidence="1" type="ORF">CO179_00760</name>
</gene>
<evidence type="ECO:0000313" key="2">
    <source>
        <dbReference type="Proteomes" id="UP000231195"/>
    </source>
</evidence>
<proteinExistence type="predicted"/>
<dbReference type="Proteomes" id="UP000231195">
    <property type="component" value="Unassembled WGS sequence"/>
</dbReference>
<organism evidence="1 2">
    <name type="scientific">candidate division WWE3 bacterium CG_4_9_14_3_um_filter_39_7</name>
    <dbReference type="NCBI Taxonomy" id="1975080"/>
    <lineage>
        <taxon>Bacteria</taxon>
        <taxon>Katanobacteria</taxon>
    </lineage>
</organism>
<dbReference type="EMBL" id="PFWZ01000036">
    <property type="protein sequence ID" value="PJA41043.1"/>
    <property type="molecule type" value="Genomic_DNA"/>
</dbReference>
<sequence length="83" mass="9178">MIPWVTSKSKPTDLSGKLIGHFSQNPEPLILFARGLKGLLVVTEAIALCNATSEKDFQMSPLPLLPGSFWQQSTWRITVSYST</sequence>
<accession>A0A2M7X4E5</accession>